<accession>A0A1Y5Q2G0</accession>
<evidence type="ECO:0000313" key="1">
    <source>
        <dbReference type="EMBL" id="SBV36458.1"/>
    </source>
</evidence>
<dbReference type="AlphaFoldDB" id="A0A1Y5Q2G0"/>
<name>A0A1Y5Q2G0_9GAMM</name>
<proteinExistence type="predicted"/>
<gene>
    <name evidence="1" type="ORF">STPYR_11388</name>
</gene>
<organism evidence="1">
    <name type="scientific">uncultured Stenotrophomonas sp</name>
    <dbReference type="NCBI Taxonomy" id="165438"/>
    <lineage>
        <taxon>Bacteria</taxon>
        <taxon>Pseudomonadati</taxon>
        <taxon>Pseudomonadota</taxon>
        <taxon>Gammaproteobacteria</taxon>
        <taxon>Lysobacterales</taxon>
        <taxon>Lysobacteraceae</taxon>
        <taxon>Stenotrophomonas</taxon>
        <taxon>environmental samples</taxon>
    </lineage>
</organism>
<dbReference type="EMBL" id="FLTS01000001">
    <property type="protein sequence ID" value="SBV36458.1"/>
    <property type="molecule type" value="Genomic_DNA"/>
</dbReference>
<sequence>MARQEKYEPRQLIAMFRLAAVFRNQLLELGFTDNGGAIHSAERILNILGLRLCYPGLDHMNNLRKHPGALFSAAALAAHRAGGRVFIEHISPHRALTRLAIGQIAAGVDDEAFMAFVRAHFKLALLTRTETDRLNRINRSRIAHDRLQAAGIVVGPIDHTLPD</sequence>
<protein>
    <submittedName>
        <fullName evidence="1">Uncharacterized protein</fullName>
    </submittedName>
</protein>
<reference evidence="1" key="1">
    <citation type="submission" date="2016-03" db="EMBL/GenBank/DDBJ databases">
        <authorList>
            <person name="Ploux O."/>
        </authorList>
    </citation>
    <scope>NUCLEOTIDE SEQUENCE</scope>
    <source>
        <strain evidence="1">UC10</strain>
    </source>
</reference>